<protein>
    <submittedName>
        <fullName evidence="1">Uncharacterized protein</fullName>
    </submittedName>
</protein>
<gene>
    <name evidence="1" type="ORF">SAMN04487987_10454</name>
</gene>
<reference evidence="2" key="1">
    <citation type="submission" date="2016-10" db="EMBL/GenBank/DDBJ databases">
        <authorList>
            <person name="Varghese N."/>
            <person name="Submissions S."/>
        </authorList>
    </citation>
    <scope>NUCLEOTIDE SEQUENCE [LARGE SCALE GENOMIC DNA]</scope>
    <source>
        <strain evidence="2">DSM 25730</strain>
    </source>
</reference>
<proteinExistence type="predicted"/>
<sequence length="39" mass="4611">MFFTISKHDTNKKNRALAFQLFFLKPVAVSIHKQINYTL</sequence>
<keyword evidence="2" id="KW-1185">Reference proteome</keyword>
<evidence type="ECO:0000313" key="1">
    <source>
        <dbReference type="EMBL" id="SFD11010.1"/>
    </source>
</evidence>
<dbReference type="AlphaFoldDB" id="A0A1I1PYM3"/>
<evidence type="ECO:0000313" key="2">
    <source>
        <dbReference type="Proteomes" id="UP000199439"/>
    </source>
</evidence>
<organism evidence="1 2">
    <name type="scientific">Algibacter pectinivorans</name>
    <dbReference type="NCBI Taxonomy" id="870482"/>
    <lineage>
        <taxon>Bacteria</taxon>
        <taxon>Pseudomonadati</taxon>
        <taxon>Bacteroidota</taxon>
        <taxon>Flavobacteriia</taxon>
        <taxon>Flavobacteriales</taxon>
        <taxon>Flavobacteriaceae</taxon>
        <taxon>Algibacter</taxon>
    </lineage>
</organism>
<name>A0A1I1PYM3_9FLAO</name>
<dbReference type="STRING" id="870482.SAMN04487987_10454"/>
<dbReference type="EMBL" id="FOMI01000004">
    <property type="protein sequence ID" value="SFD11010.1"/>
    <property type="molecule type" value="Genomic_DNA"/>
</dbReference>
<accession>A0A1I1PYM3</accession>
<dbReference type="Proteomes" id="UP000199439">
    <property type="component" value="Unassembled WGS sequence"/>
</dbReference>